<protein>
    <submittedName>
        <fullName evidence="8">Drug/metabolite transporter (DMT)-like permease</fullName>
    </submittedName>
</protein>
<feature type="transmembrane region" description="Helical" evidence="6">
    <location>
        <begin position="246"/>
        <end position="264"/>
    </location>
</feature>
<keyword evidence="9" id="KW-1185">Reference proteome</keyword>
<dbReference type="PANTHER" id="PTHR32322">
    <property type="entry name" value="INNER MEMBRANE TRANSPORTER"/>
    <property type="match status" value="1"/>
</dbReference>
<dbReference type="Pfam" id="PF00892">
    <property type="entry name" value="EamA"/>
    <property type="match status" value="2"/>
</dbReference>
<feature type="transmembrane region" description="Helical" evidence="6">
    <location>
        <begin position="182"/>
        <end position="203"/>
    </location>
</feature>
<name>A0ABU2CC67_9BURK</name>
<keyword evidence="4 6" id="KW-1133">Transmembrane helix</keyword>
<dbReference type="InterPro" id="IPR037185">
    <property type="entry name" value="EmrE-like"/>
</dbReference>
<feature type="transmembrane region" description="Helical" evidence="6">
    <location>
        <begin position="215"/>
        <end position="234"/>
    </location>
</feature>
<evidence type="ECO:0000256" key="1">
    <source>
        <dbReference type="ARBA" id="ARBA00004141"/>
    </source>
</evidence>
<evidence type="ECO:0000259" key="7">
    <source>
        <dbReference type="Pfam" id="PF00892"/>
    </source>
</evidence>
<evidence type="ECO:0000256" key="6">
    <source>
        <dbReference type="SAM" id="Phobius"/>
    </source>
</evidence>
<feature type="transmembrane region" description="Helical" evidence="6">
    <location>
        <begin position="121"/>
        <end position="138"/>
    </location>
</feature>
<keyword evidence="3 6" id="KW-0812">Transmembrane</keyword>
<feature type="transmembrane region" description="Helical" evidence="6">
    <location>
        <begin position="270"/>
        <end position="288"/>
    </location>
</feature>
<feature type="transmembrane region" description="Helical" evidence="6">
    <location>
        <begin position="66"/>
        <end position="87"/>
    </location>
</feature>
<dbReference type="PANTHER" id="PTHR32322:SF2">
    <property type="entry name" value="EAMA DOMAIN-CONTAINING PROTEIN"/>
    <property type="match status" value="1"/>
</dbReference>
<keyword evidence="5 6" id="KW-0472">Membrane</keyword>
<evidence type="ECO:0000313" key="8">
    <source>
        <dbReference type="EMBL" id="MDR7378928.1"/>
    </source>
</evidence>
<dbReference type="RefSeq" id="WP_310375202.1">
    <property type="nucleotide sequence ID" value="NZ_JAVDXT010000003.1"/>
</dbReference>
<feature type="transmembrane region" description="Helical" evidence="6">
    <location>
        <begin position="35"/>
        <end position="54"/>
    </location>
</feature>
<reference evidence="8 9" key="1">
    <citation type="submission" date="2023-07" db="EMBL/GenBank/DDBJ databases">
        <title>Sorghum-associated microbial communities from plants grown in Nebraska, USA.</title>
        <authorList>
            <person name="Schachtman D."/>
        </authorList>
    </citation>
    <scope>NUCLEOTIDE SEQUENCE [LARGE SCALE GENOMIC DNA]</scope>
    <source>
        <strain evidence="8 9">BE313</strain>
    </source>
</reference>
<dbReference type="InterPro" id="IPR050638">
    <property type="entry name" value="AA-Vitamin_Transporters"/>
</dbReference>
<dbReference type="InterPro" id="IPR000620">
    <property type="entry name" value="EamA_dom"/>
</dbReference>
<sequence length="291" mass="30887">MPSALLPVLALLLNAFIWGVSWWPFRQLQHAGLHPLWSTSLLYAVALLGLLVWRPRAWQGMWRRPGLWWLLLATGMTNVGFNWAVAIGDVVRVVLLFYLMPGWAVLLAWLLLGERPTRASLLRLALALAGVLIVLWPADGMASVASLGFSAADALALFGGFSFALTTVLLRRQQHVPGTERMVAMFGGGVLMAGLAALVGGQFGVASALPTVHAGWASAILAMGLLFFISNMGLQYGAARLSSSNSSIVMLTEIVFASVSSIALGAATLSLRTLVGAALILLASLLAARSD</sequence>
<organism evidence="8 9">
    <name type="scientific">Rhodoferax ferrireducens</name>
    <dbReference type="NCBI Taxonomy" id="192843"/>
    <lineage>
        <taxon>Bacteria</taxon>
        <taxon>Pseudomonadati</taxon>
        <taxon>Pseudomonadota</taxon>
        <taxon>Betaproteobacteria</taxon>
        <taxon>Burkholderiales</taxon>
        <taxon>Comamonadaceae</taxon>
        <taxon>Rhodoferax</taxon>
    </lineage>
</organism>
<comment type="similarity">
    <text evidence="2">Belongs to the EamA transporter family.</text>
</comment>
<feature type="domain" description="EamA" evidence="7">
    <location>
        <begin position="152"/>
        <end position="287"/>
    </location>
</feature>
<dbReference type="EMBL" id="JAVDXT010000003">
    <property type="protein sequence ID" value="MDR7378928.1"/>
    <property type="molecule type" value="Genomic_DNA"/>
</dbReference>
<evidence type="ECO:0000256" key="4">
    <source>
        <dbReference type="ARBA" id="ARBA00022989"/>
    </source>
</evidence>
<gene>
    <name evidence="8" type="ORF">J2X19_003622</name>
</gene>
<accession>A0ABU2CC67</accession>
<comment type="subcellular location">
    <subcellularLocation>
        <location evidence="1">Membrane</location>
        <topology evidence="1">Multi-pass membrane protein</topology>
    </subcellularLocation>
</comment>
<feature type="transmembrane region" description="Helical" evidence="6">
    <location>
        <begin position="93"/>
        <end position="112"/>
    </location>
</feature>
<evidence type="ECO:0000256" key="2">
    <source>
        <dbReference type="ARBA" id="ARBA00007362"/>
    </source>
</evidence>
<feature type="transmembrane region" description="Helical" evidence="6">
    <location>
        <begin position="144"/>
        <end position="170"/>
    </location>
</feature>
<comment type="caution">
    <text evidence="8">The sequence shown here is derived from an EMBL/GenBank/DDBJ whole genome shotgun (WGS) entry which is preliminary data.</text>
</comment>
<dbReference type="SUPFAM" id="SSF103481">
    <property type="entry name" value="Multidrug resistance efflux transporter EmrE"/>
    <property type="match status" value="2"/>
</dbReference>
<feature type="domain" description="EamA" evidence="7">
    <location>
        <begin position="7"/>
        <end position="135"/>
    </location>
</feature>
<evidence type="ECO:0000256" key="3">
    <source>
        <dbReference type="ARBA" id="ARBA00022692"/>
    </source>
</evidence>
<dbReference type="Proteomes" id="UP001180487">
    <property type="component" value="Unassembled WGS sequence"/>
</dbReference>
<evidence type="ECO:0000313" key="9">
    <source>
        <dbReference type="Proteomes" id="UP001180487"/>
    </source>
</evidence>
<proteinExistence type="inferred from homology"/>
<evidence type="ECO:0000256" key="5">
    <source>
        <dbReference type="ARBA" id="ARBA00023136"/>
    </source>
</evidence>